<evidence type="ECO:0000313" key="2">
    <source>
        <dbReference type="Proteomes" id="UP001595710"/>
    </source>
</evidence>
<accession>A0ABV7WUT1</accession>
<reference evidence="2" key="1">
    <citation type="journal article" date="2019" name="Int. J. Syst. Evol. Microbiol.">
        <title>The Global Catalogue of Microorganisms (GCM) 10K type strain sequencing project: providing services to taxonomists for standard genome sequencing and annotation.</title>
        <authorList>
            <consortium name="The Broad Institute Genomics Platform"/>
            <consortium name="The Broad Institute Genome Sequencing Center for Infectious Disease"/>
            <person name="Wu L."/>
            <person name="Ma J."/>
        </authorList>
    </citation>
    <scope>NUCLEOTIDE SEQUENCE [LARGE SCALE GENOMIC DNA]</scope>
    <source>
        <strain evidence="2">CECT 8288</strain>
    </source>
</reference>
<dbReference type="RefSeq" id="WP_377363378.1">
    <property type="nucleotide sequence ID" value="NZ_JBHRYN010000032.1"/>
</dbReference>
<dbReference type="EMBL" id="JBHRYN010000032">
    <property type="protein sequence ID" value="MFC3702842.1"/>
    <property type="molecule type" value="Genomic_DNA"/>
</dbReference>
<organism evidence="1 2">
    <name type="scientific">Reinekea marina</name>
    <dbReference type="NCBI Taxonomy" id="1310421"/>
    <lineage>
        <taxon>Bacteria</taxon>
        <taxon>Pseudomonadati</taxon>
        <taxon>Pseudomonadota</taxon>
        <taxon>Gammaproteobacteria</taxon>
        <taxon>Oceanospirillales</taxon>
        <taxon>Saccharospirillaceae</taxon>
        <taxon>Reinekea</taxon>
    </lineage>
</organism>
<evidence type="ECO:0008006" key="3">
    <source>
        <dbReference type="Google" id="ProtNLM"/>
    </source>
</evidence>
<evidence type="ECO:0000313" key="1">
    <source>
        <dbReference type="EMBL" id="MFC3702842.1"/>
    </source>
</evidence>
<sequence length="285" mass="32676">MIFNFESLKSEITIDIDFEGEKVSLLITDYERAIKINEVYADWIEHKLVKPGGWIGARQPNPFDCLYVVTPNPCATHNTQKLFSAIHLALRMSLPTPTYISGVGEYTEKAAIILPNWPNIPESFLASKVVIDSESSDIFEKYILSLLSLEKRYFPSIEQIYKISLINDVFLEVLSLWAFIEGFWNTRDGESDLSESFLNMITKSLYPGSKKKDLKVQLAVRKIDSQNDVLGAKTYSHLRNLIAHGAYLELLDNWSTKQIEAIYEQREHLLKLVYQSLVNYEFGHA</sequence>
<proteinExistence type="predicted"/>
<dbReference type="Proteomes" id="UP001595710">
    <property type="component" value="Unassembled WGS sequence"/>
</dbReference>
<gene>
    <name evidence="1" type="ORF">ACFOND_14475</name>
</gene>
<comment type="caution">
    <text evidence="1">The sequence shown here is derived from an EMBL/GenBank/DDBJ whole genome shotgun (WGS) entry which is preliminary data.</text>
</comment>
<name>A0ABV7WUT1_9GAMM</name>
<protein>
    <recommendedName>
        <fullName evidence="3">Apea-like HEPN domain-containing protein</fullName>
    </recommendedName>
</protein>
<keyword evidence="2" id="KW-1185">Reference proteome</keyword>